<sequence length="453" mass="51916">MKLSKLVTALAVLTISTSSGLSLAKVDEATAKRLKNDLTPVGAERYGNSEGTIPSWDGGIKEIPADYEEGEFHPDPYAGDALLFKITKDNMSKYADKLTDGQKALLTQYGPGYEIPVYPSHRSASFPERIYEKLYENALTAELLDNANGVKNTIATSPFPIPQNGVEVIWNHILRFRGEQSEYRAAFVTPTKDGSYTPILTNYGYYFAYAEPGITLEEIDNKIFYLKTKILSPAKLAGTLTLVHETLDQVRSPRKAWRYQAGERRLRRVPNLAYGTDLPTTASLRTVDQKDMYNGAPNQYSWKLLGKKEIYVPYNSYKLNKASEDAENVIRPKHINQDLTRYELHRVWEVEGDLRDGLHHVYHKRKFYFDEDTWQIVLAEDYNEDDELWRVSEAHTINNYQVPATFIAVELTYDLKSERYYLDGVNKEGPINYDPQFKRREFTTSAARREAKR</sequence>
<evidence type="ECO:0000313" key="2">
    <source>
        <dbReference type="EMBL" id="UZW76626.1"/>
    </source>
</evidence>
<dbReference type="AlphaFoldDB" id="A0A9E8KKW1"/>
<gene>
    <name evidence="2" type="ORF">NNL22_08600</name>
</gene>
<keyword evidence="1" id="KW-0732">Signal</keyword>
<proteinExistence type="predicted"/>
<dbReference type="Pfam" id="PF07044">
    <property type="entry name" value="DUF1329"/>
    <property type="match status" value="1"/>
</dbReference>
<dbReference type="Proteomes" id="UP001164472">
    <property type="component" value="Chromosome"/>
</dbReference>
<dbReference type="Gene3D" id="2.50.20.10">
    <property type="entry name" value="Lipoprotein localisation LolA/LolB/LppX"/>
    <property type="match status" value="1"/>
</dbReference>
<reference evidence="2" key="1">
    <citation type="submission" date="2022-07" db="EMBL/GenBank/DDBJ databases">
        <title>Alkalimarinus sp. nov., isolated from gut of a Alitta virens.</title>
        <authorList>
            <person name="Yang A.I."/>
            <person name="Shin N.-R."/>
        </authorList>
    </citation>
    <scope>NUCLEOTIDE SEQUENCE</scope>
    <source>
        <strain evidence="2">FA028</strain>
    </source>
</reference>
<dbReference type="RefSeq" id="WP_251812434.1">
    <property type="nucleotide sequence ID" value="NZ_CP101527.1"/>
</dbReference>
<protein>
    <submittedName>
        <fullName evidence="2">DUF1329 domain-containing protein</fullName>
    </submittedName>
</protein>
<organism evidence="2 3">
    <name type="scientific">Alkalimarinus sediminis</name>
    <dbReference type="NCBI Taxonomy" id="1632866"/>
    <lineage>
        <taxon>Bacteria</taxon>
        <taxon>Pseudomonadati</taxon>
        <taxon>Pseudomonadota</taxon>
        <taxon>Gammaproteobacteria</taxon>
        <taxon>Alteromonadales</taxon>
        <taxon>Alteromonadaceae</taxon>
        <taxon>Alkalimarinus</taxon>
    </lineage>
</organism>
<feature type="signal peptide" evidence="1">
    <location>
        <begin position="1"/>
        <end position="24"/>
    </location>
</feature>
<keyword evidence="3" id="KW-1185">Reference proteome</keyword>
<dbReference type="EMBL" id="CP101527">
    <property type="protein sequence ID" value="UZW76626.1"/>
    <property type="molecule type" value="Genomic_DNA"/>
</dbReference>
<evidence type="ECO:0000313" key="3">
    <source>
        <dbReference type="Proteomes" id="UP001164472"/>
    </source>
</evidence>
<name>A0A9E8KKW1_9ALTE</name>
<dbReference type="CDD" id="cd16329">
    <property type="entry name" value="LolA_like"/>
    <property type="match status" value="1"/>
</dbReference>
<evidence type="ECO:0000256" key="1">
    <source>
        <dbReference type="SAM" id="SignalP"/>
    </source>
</evidence>
<feature type="chain" id="PRO_5038673301" evidence="1">
    <location>
        <begin position="25"/>
        <end position="453"/>
    </location>
</feature>
<dbReference type="KEGG" id="asem:NNL22_08600"/>
<accession>A0A9E8KKW1</accession>
<dbReference type="InterPro" id="IPR010752">
    <property type="entry name" value="DUF1329"/>
</dbReference>